<dbReference type="AlphaFoldDB" id="A0A382TV60"/>
<keyword evidence="4" id="KW-0067">ATP-binding</keyword>
<keyword evidence="7" id="KW-0139">CF(1)</keyword>
<dbReference type="GO" id="GO:0045259">
    <property type="term" value="C:proton-transporting ATP synthase complex"/>
    <property type="evidence" value="ECO:0007669"/>
    <property type="project" value="UniProtKB-KW"/>
</dbReference>
<dbReference type="GO" id="GO:0046933">
    <property type="term" value="F:proton-transporting ATP synthase activity, rotational mechanism"/>
    <property type="evidence" value="ECO:0007669"/>
    <property type="project" value="InterPro"/>
</dbReference>
<evidence type="ECO:0000256" key="3">
    <source>
        <dbReference type="ARBA" id="ARBA00022741"/>
    </source>
</evidence>
<proteinExistence type="inferred from homology"/>
<keyword evidence="3" id="KW-0547">Nucleotide-binding</keyword>
<name>A0A382TV60_9ZZZZ</name>
<dbReference type="Gene3D" id="3.40.50.300">
    <property type="entry name" value="P-loop containing nucleotide triphosphate hydrolases"/>
    <property type="match status" value="1"/>
</dbReference>
<keyword evidence="8" id="KW-0066">ATP synthesis</keyword>
<accession>A0A382TV60</accession>
<dbReference type="CDD" id="cd18116">
    <property type="entry name" value="ATP-synt_F1_alpha_N"/>
    <property type="match status" value="1"/>
</dbReference>
<evidence type="ECO:0000256" key="4">
    <source>
        <dbReference type="ARBA" id="ARBA00022840"/>
    </source>
</evidence>
<evidence type="ECO:0000256" key="7">
    <source>
        <dbReference type="ARBA" id="ARBA00023196"/>
    </source>
</evidence>
<dbReference type="SUPFAM" id="SSF50615">
    <property type="entry name" value="N-terminal domain of alpha and beta subunits of F1 ATP synthase"/>
    <property type="match status" value="1"/>
</dbReference>
<evidence type="ECO:0000313" key="10">
    <source>
        <dbReference type="EMBL" id="SVD25893.1"/>
    </source>
</evidence>
<evidence type="ECO:0000259" key="9">
    <source>
        <dbReference type="Pfam" id="PF02874"/>
    </source>
</evidence>
<dbReference type="Gene3D" id="2.40.30.20">
    <property type="match status" value="1"/>
</dbReference>
<dbReference type="FunFam" id="2.40.30.20:FF:000001">
    <property type="entry name" value="ATP synthase subunit alpha"/>
    <property type="match status" value="1"/>
</dbReference>
<keyword evidence="6" id="KW-0472">Membrane</keyword>
<dbReference type="InterPro" id="IPR027417">
    <property type="entry name" value="P-loop_NTPase"/>
</dbReference>
<dbReference type="GO" id="GO:0043531">
    <property type="term" value="F:ADP binding"/>
    <property type="evidence" value="ECO:0007669"/>
    <property type="project" value="TreeGrafter"/>
</dbReference>
<protein>
    <recommendedName>
        <fullName evidence="9">ATPase F1/V1/A1 complex alpha/beta subunit N-terminal domain-containing protein</fullName>
    </recommendedName>
</protein>
<dbReference type="PANTHER" id="PTHR48082">
    <property type="entry name" value="ATP SYNTHASE SUBUNIT ALPHA, MITOCHONDRIAL"/>
    <property type="match status" value="1"/>
</dbReference>
<comment type="similarity">
    <text evidence="1">Belongs to the ATPase alpha/beta chains family.</text>
</comment>
<dbReference type="Pfam" id="PF02874">
    <property type="entry name" value="ATP-synt_ab_N"/>
    <property type="match status" value="1"/>
</dbReference>
<evidence type="ECO:0000256" key="5">
    <source>
        <dbReference type="ARBA" id="ARBA00023065"/>
    </source>
</evidence>
<dbReference type="InterPro" id="IPR036121">
    <property type="entry name" value="ATPase_F1/V1/A1_a/bsu_N_sf"/>
</dbReference>
<evidence type="ECO:0000256" key="6">
    <source>
        <dbReference type="ARBA" id="ARBA00023136"/>
    </source>
</evidence>
<evidence type="ECO:0000256" key="8">
    <source>
        <dbReference type="ARBA" id="ARBA00023310"/>
    </source>
</evidence>
<dbReference type="GO" id="GO:0005524">
    <property type="term" value="F:ATP binding"/>
    <property type="evidence" value="ECO:0007669"/>
    <property type="project" value="UniProtKB-KW"/>
</dbReference>
<dbReference type="InterPro" id="IPR004100">
    <property type="entry name" value="ATPase_F1/V1/A1_a/bsu_N"/>
</dbReference>
<dbReference type="InterPro" id="IPR005294">
    <property type="entry name" value="ATP_synth_F1_asu"/>
</dbReference>
<dbReference type="InterPro" id="IPR023366">
    <property type="entry name" value="ATP_synth_asu-like_sf"/>
</dbReference>
<gene>
    <name evidence="10" type="ORF">METZ01_LOCUS378747</name>
</gene>
<dbReference type="EMBL" id="UINC01139380">
    <property type="protein sequence ID" value="SVD25893.1"/>
    <property type="molecule type" value="Genomic_DNA"/>
</dbReference>
<keyword evidence="2" id="KW-0813">Transport</keyword>
<feature type="domain" description="ATPase F1/V1/A1 complex alpha/beta subunit N-terminal" evidence="9">
    <location>
        <begin position="24"/>
        <end position="88"/>
    </location>
</feature>
<evidence type="ECO:0000256" key="1">
    <source>
        <dbReference type="ARBA" id="ARBA00008936"/>
    </source>
</evidence>
<dbReference type="SUPFAM" id="SSF52540">
    <property type="entry name" value="P-loop containing nucleoside triphosphate hydrolases"/>
    <property type="match status" value="1"/>
</dbReference>
<keyword evidence="5" id="KW-0406">Ion transport</keyword>
<sequence length="161" mass="17166">MSAITELIQKEIESLSTDATRTNVGRITTLADGVARVDGLSKVMFNEMIEFPGDVFGIALNLEEDSVGCVILGDASRLKEGDEVQTTGRLLSVPVGMGLSGRVVDAIGRPVDEKGPIDSSENYPVERIAPGIIPRQSVDQPLQTGIMAIDSMIPVGRGQRE</sequence>
<organism evidence="10">
    <name type="scientific">marine metagenome</name>
    <dbReference type="NCBI Taxonomy" id="408172"/>
    <lineage>
        <taxon>unclassified sequences</taxon>
        <taxon>metagenomes</taxon>
        <taxon>ecological metagenomes</taxon>
    </lineage>
</organism>
<reference evidence="10" key="1">
    <citation type="submission" date="2018-05" db="EMBL/GenBank/DDBJ databases">
        <authorList>
            <person name="Lanie J.A."/>
            <person name="Ng W.-L."/>
            <person name="Kazmierczak K.M."/>
            <person name="Andrzejewski T.M."/>
            <person name="Davidsen T.M."/>
            <person name="Wayne K.J."/>
            <person name="Tettelin H."/>
            <person name="Glass J.I."/>
            <person name="Rusch D."/>
            <person name="Podicherti R."/>
            <person name="Tsui H.-C.T."/>
            <person name="Winkler M.E."/>
        </authorList>
    </citation>
    <scope>NUCLEOTIDE SEQUENCE</scope>
</reference>
<dbReference type="PANTHER" id="PTHR48082:SF2">
    <property type="entry name" value="ATP SYNTHASE SUBUNIT ALPHA, MITOCHONDRIAL"/>
    <property type="match status" value="1"/>
</dbReference>
<feature type="non-terminal residue" evidence="10">
    <location>
        <position position="161"/>
    </location>
</feature>
<evidence type="ECO:0000256" key="2">
    <source>
        <dbReference type="ARBA" id="ARBA00022448"/>
    </source>
</evidence>